<gene>
    <name evidence="1" type="ordered locus">Nhal_3252</name>
</gene>
<sequence>MADDEVTVFYARKHWATILGSEAFTQAAMDQVDTQQP</sequence>
<accession>D5C053</accession>
<organism evidence="1 2">
    <name type="scientific">Nitrosococcus halophilus (strain Nc4)</name>
    <dbReference type="NCBI Taxonomy" id="472759"/>
    <lineage>
        <taxon>Bacteria</taxon>
        <taxon>Pseudomonadati</taxon>
        <taxon>Pseudomonadota</taxon>
        <taxon>Gammaproteobacteria</taxon>
        <taxon>Chromatiales</taxon>
        <taxon>Chromatiaceae</taxon>
        <taxon>Nitrosococcus</taxon>
    </lineage>
</organism>
<keyword evidence="2" id="KW-1185">Reference proteome</keyword>
<protein>
    <submittedName>
        <fullName evidence="1">Uncharacterized protein</fullName>
    </submittedName>
</protein>
<dbReference type="EMBL" id="CP001798">
    <property type="protein sequence ID" value="ADE16300.1"/>
    <property type="molecule type" value="Genomic_DNA"/>
</dbReference>
<dbReference type="AlphaFoldDB" id="D5C053"/>
<evidence type="ECO:0000313" key="1">
    <source>
        <dbReference type="EMBL" id="ADE16300.1"/>
    </source>
</evidence>
<dbReference type="KEGG" id="nhl:Nhal_3252"/>
<dbReference type="HOGENOM" id="CLU_3346383_0_0_6"/>
<evidence type="ECO:0000313" key="2">
    <source>
        <dbReference type="Proteomes" id="UP000001844"/>
    </source>
</evidence>
<dbReference type="Proteomes" id="UP000001844">
    <property type="component" value="Chromosome"/>
</dbReference>
<name>D5C053_NITHN</name>
<proteinExistence type="predicted"/>
<reference evidence="2" key="1">
    <citation type="submission" date="2010-04" db="EMBL/GenBank/DDBJ databases">
        <title>Complete genome sequence of Nitrosococcus halophilus Nc4, a salt-adapted, aerobic obligate ammonia-oxidizing sulfur purple bacterium.</title>
        <authorList>
            <consortium name="US DOE Joint Genome Institute"/>
            <person name="Campbell M.A."/>
            <person name="Malfatti S.A."/>
            <person name="Chain P.S.G."/>
            <person name="Heidelberg J.F."/>
            <person name="Ward B.B."/>
            <person name="Klotz M.G."/>
        </authorList>
    </citation>
    <scope>NUCLEOTIDE SEQUENCE [LARGE SCALE GENOMIC DNA]</scope>
    <source>
        <strain evidence="2">Nc4</strain>
    </source>
</reference>